<dbReference type="EMBL" id="FN554973">
    <property type="protein sequence ID" value="CBH16477.1"/>
    <property type="molecule type" value="Genomic_DNA"/>
</dbReference>
<proteinExistence type="predicted"/>
<keyword evidence="1" id="KW-0732">Signal</keyword>
<dbReference type="AlphaFoldDB" id="D0A5D3"/>
<name>D0A5D3_TRYB9</name>
<feature type="signal peptide" evidence="1">
    <location>
        <begin position="1"/>
        <end position="18"/>
    </location>
</feature>
<evidence type="ECO:0008006" key="4">
    <source>
        <dbReference type="Google" id="ProtNLM"/>
    </source>
</evidence>
<protein>
    <recommendedName>
        <fullName evidence="4">T. brucei spp.-specific protein</fullName>
    </recommendedName>
</protein>
<reference evidence="3" key="1">
    <citation type="journal article" date="2010" name="PLoS Negl. Trop. Dis.">
        <title>The genome sequence of Trypanosoma brucei gambiense, causative agent of chronic human african trypanosomiasis.</title>
        <authorList>
            <person name="Jackson A.P."/>
            <person name="Sanders M."/>
            <person name="Berry A."/>
            <person name="McQuillan J."/>
            <person name="Aslett M.A."/>
            <person name="Quail M.A."/>
            <person name="Chukualim B."/>
            <person name="Capewell P."/>
            <person name="MacLeod A."/>
            <person name="Melville S.E."/>
            <person name="Gibson W."/>
            <person name="Barry J.D."/>
            <person name="Berriman M."/>
            <person name="Hertz-Fowler C."/>
        </authorList>
    </citation>
    <scope>NUCLEOTIDE SEQUENCE [LARGE SCALE GENOMIC DNA]</scope>
    <source>
        <strain evidence="3">MHOM/CI/86/DAL972</strain>
    </source>
</reference>
<accession>D0A5D3</accession>
<dbReference type="RefSeq" id="XP_011778741.1">
    <property type="nucleotide sequence ID" value="XM_011780439.1"/>
</dbReference>
<evidence type="ECO:0000313" key="3">
    <source>
        <dbReference type="Proteomes" id="UP000002316"/>
    </source>
</evidence>
<organism evidence="2 3">
    <name type="scientific">Trypanosoma brucei gambiense (strain MHOM/CI/86/DAL972)</name>
    <dbReference type="NCBI Taxonomy" id="679716"/>
    <lineage>
        <taxon>Eukaryota</taxon>
        <taxon>Discoba</taxon>
        <taxon>Euglenozoa</taxon>
        <taxon>Kinetoplastea</taxon>
        <taxon>Metakinetoplastina</taxon>
        <taxon>Trypanosomatida</taxon>
        <taxon>Trypanosomatidae</taxon>
        <taxon>Trypanosoma</taxon>
    </lineage>
</organism>
<sequence>MGFSCANLLLIRMKFSFFESCGHVLTVFRCKSTQLFLSFCRCLPAIQKECVPEEKLSCNHFIECVVCYPQGLLLDVAATQLAHRPPFVSRLTNRVKWVCFGYVCFEL</sequence>
<dbReference type="GeneID" id="23864798"/>
<dbReference type="Proteomes" id="UP000002316">
    <property type="component" value="Chromosome 10"/>
</dbReference>
<dbReference type="KEGG" id="tbg:TbgDal_X15770"/>
<feature type="chain" id="PRO_5003005893" description="T. brucei spp.-specific protein" evidence="1">
    <location>
        <begin position="19"/>
        <end position="107"/>
    </location>
</feature>
<evidence type="ECO:0000256" key="1">
    <source>
        <dbReference type="SAM" id="SignalP"/>
    </source>
</evidence>
<gene>
    <name evidence="2" type="ORF">TbgDal_X15770</name>
</gene>
<evidence type="ECO:0000313" key="2">
    <source>
        <dbReference type="EMBL" id="CBH16477.1"/>
    </source>
</evidence>